<dbReference type="EMBL" id="CAJHNH020008443">
    <property type="protein sequence ID" value="CAG5135651.1"/>
    <property type="molecule type" value="Genomic_DNA"/>
</dbReference>
<comment type="similarity">
    <text evidence="2 11">Belongs to the glycosyltransferase 10 family.</text>
</comment>
<evidence type="ECO:0000256" key="9">
    <source>
        <dbReference type="ARBA" id="ARBA00023180"/>
    </source>
</evidence>
<keyword evidence="4 11" id="KW-0808">Transferase</keyword>
<dbReference type="InterPro" id="IPR055270">
    <property type="entry name" value="Glyco_tran_10_C"/>
</dbReference>
<evidence type="ECO:0000256" key="4">
    <source>
        <dbReference type="ARBA" id="ARBA00022679"/>
    </source>
</evidence>
<evidence type="ECO:0000313" key="15">
    <source>
        <dbReference type="Proteomes" id="UP000678393"/>
    </source>
</evidence>
<dbReference type="Pfam" id="PF17039">
    <property type="entry name" value="Glyco_tran_10_N"/>
    <property type="match status" value="1"/>
</dbReference>
<keyword evidence="15" id="KW-1185">Reference proteome</keyword>
<evidence type="ECO:0000256" key="7">
    <source>
        <dbReference type="ARBA" id="ARBA00022989"/>
    </source>
</evidence>
<dbReference type="Pfam" id="PF00852">
    <property type="entry name" value="Glyco_transf_10"/>
    <property type="match status" value="1"/>
</dbReference>
<keyword evidence="11" id="KW-0333">Golgi apparatus</keyword>
<dbReference type="PANTHER" id="PTHR11929:SF194">
    <property type="entry name" value="ALPHA-(1,3)-FUCOSYLTRANSFERASE 10"/>
    <property type="match status" value="1"/>
</dbReference>
<dbReference type="Gene3D" id="3.40.50.11660">
    <property type="entry name" value="Glycosyl transferase family 10, C-terminal domain"/>
    <property type="match status" value="1"/>
</dbReference>
<keyword evidence="6" id="KW-0735">Signal-anchor</keyword>
<evidence type="ECO:0000259" key="13">
    <source>
        <dbReference type="Pfam" id="PF17039"/>
    </source>
</evidence>
<dbReference type="InterPro" id="IPR001503">
    <property type="entry name" value="Glyco_trans_10"/>
</dbReference>
<proteinExistence type="inferred from homology"/>
<dbReference type="InterPro" id="IPR038577">
    <property type="entry name" value="GT10-like_C_sf"/>
</dbReference>
<dbReference type="FunFam" id="3.40.50.11660:FF:000002">
    <property type="entry name" value="Alpha-(1,3)-fucosyltransferase"/>
    <property type="match status" value="1"/>
</dbReference>
<evidence type="ECO:0000256" key="6">
    <source>
        <dbReference type="ARBA" id="ARBA00022968"/>
    </source>
</evidence>
<reference evidence="14" key="1">
    <citation type="submission" date="2021-04" db="EMBL/GenBank/DDBJ databases">
        <authorList>
            <consortium name="Molecular Ecology Group"/>
        </authorList>
    </citation>
    <scope>NUCLEOTIDE SEQUENCE</scope>
</reference>
<keyword evidence="5 11" id="KW-0812">Transmembrane</keyword>
<dbReference type="PANTHER" id="PTHR11929">
    <property type="entry name" value="ALPHA- 1,3 -FUCOSYLTRANSFERASE"/>
    <property type="match status" value="1"/>
</dbReference>
<dbReference type="SUPFAM" id="SSF53756">
    <property type="entry name" value="UDP-Glycosyltransferase/glycogen phosphorylase"/>
    <property type="match status" value="1"/>
</dbReference>
<evidence type="ECO:0000256" key="8">
    <source>
        <dbReference type="ARBA" id="ARBA00023136"/>
    </source>
</evidence>
<accession>A0A8S4AC70</accession>
<name>A0A8S4AC70_9EUPU</name>
<dbReference type="OrthoDB" id="9993460at2759"/>
<keyword evidence="3 11" id="KW-0328">Glycosyltransferase</keyword>
<evidence type="ECO:0000313" key="14">
    <source>
        <dbReference type="EMBL" id="CAG5135651.1"/>
    </source>
</evidence>
<dbReference type="EC" id="2.4.1.-" evidence="11"/>
<dbReference type="Proteomes" id="UP000678393">
    <property type="component" value="Unassembled WGS sequence"/>
</dbReference>
<keyword evidence="8 11" id="KW-0472">Membrane</keyword>
<comment type="subcellular location">
    <subcellularLocation>
        <location evidence="10">Endomembrane system</location>
        <topology evidence="10">Single-pass type II membrane protein</topology>
    </subcellularLocation>
    <subcellularLocation>
        <location evidence="11">Golgi apparatus</location>
        <location evidence="11">Golgi stack membrane</location>
        <topology evidence="11">Single-pass type II membrane protein</topology>
    </subcellularLocation>
</comment>
<organism evidence="14 15">
    <name type="scientific">Candidula unifasciata</name>
    <dbReference type="NCBI Taxonomy" id="100452"/>
    <lineage>
        <taxon>Eukaryota</taxon>
        <taxon>Metazoa</taxon>
        <taxon>Spiralia</taxon>
        <taxon>Lophotrochozoa</taxon>
        <taxon>Mollusca</taxon>
        <taxon>Gastropoda</taxon>
        <taxon>Heterobranchia</taxon>
        <taxon>Euthyneura</taxon>
        <taxon>Panpulmonata</taxon>
        <taxon>Eupulmonata</taxon>
        <taxon>Stylommatophora</taxon>
        <taxon>Helicina</taxon>
        <taxon>Helicoidea</taxon>
        <taxon>Geomitridae</taxon>
        <taxon>Candidula</taxon>
    </lineage>
</organism>
<evidence type="ECO:0000256" key="11">
    <source>
        <dbReference type="RuleBase" id="RU003832"/>
    </source>
</evidence>
<evidence type="ECO:0000256" key="1">
    <source>
        <dbReference type="ARBA" id="ARBA00004922"/>
    </source>
</evidence>
<dbReference type="GO" id="GO:0046920">
    <property type="term" value="F:alpha-(1-&gt;3)-fucosyltransferase activity"/>
    <property type="evidence" value="ECO:0007669"/>
    <property type="project" value="TreeGrafter"/>
</dbReference>
<dbReference type="AlphaFoldDB" id="A0A8S4AC70"/>
<evidence type="ECO:0000256" key="5">
    <source>
        <dbReference type="ARBA" id="ARBA00022692"/>
    </source>
</evidence>
<comment type="caution">
    <text evidence="14">The sequence shown here is derived from an EMBL/GenBank/DDBJ whole genome shotgun (WGS) entry which is preliminary data.</text>
</comment>
<comment type="pathway">
    <text evidence="1">Protein modification; protein glycosylation.</text>
</comment>
<protein>
    <recommendedName>
        <fullName evidence="11">Fucosyltransferase</fullName>
        <ecNumber evidence="11">2.4.1.-</ecNumber>
    </recommendedName>
</protein>
<keyword evidence="7 11" id="KW-1133">Transmembrane helix</keyword>
<gene>
    <name evidence="14" type="ORF">CUNI_LOCUS21209</name>
</gene>
<evidence type="ECO:0000256" key="10">
    <source>
        <dbReference type="ARBA" id="ARBA00060399"/>
    </source>
</evidence>
<evidence type="ECO:0000256" key="3">
    <source>
        <dbReference type="ARBA" id="ARBA00022676"/>
    </source>
</evidence>
<sequence>MFLRRLYRKRYFKWLVFVFTVFIFWAVIGYLVSYEDEDFPDDVIYDIFIDETQDDHEHIPLDQEMLEEMQRVKTSKKYETVDATNVTDPIILWWTEFTGEPGKSRSCGNDRCFFTNNRNFRNHKHMKVFVFYGTDFSQKDLPLPRRQHHEWALFHEESPKNNFLLCHEDALSLTACCILRRESDFPITTQHLLSLEWLQQSTYTKSTSQKNRQVVHAEGLAPVVYVQSDCNPPSDRDEFVKQLMKFIPVDSYGTCLNNKQLPQKLMSPLEGMAHKDFYELLSHYKFVLAMENAVCDDYITEKLWRPLMVGAVPVVFGSPKVKDFLPSNTSALVITDFNSAEHLAKHLQYLNNKDMEYDKLQRWKDTGVSNQLLHNILSTRVWSPDDDKTWTPDHVNFVEAFECFICKRVHENLKRVSRGEETVQWKANVDHYGCPKPMKFDESGKYGKEPPLNDYWSAHWLQQKHAAKALKECISSEIPYCGDYRKSKDLRRDF</sequence>
<feature type="transmembrane region" description="Helical" evidence="11">
    <location>
        <begin position="12"/>
        <end position="32"/>
    </location>
</feature>
<dbReference type="GO" id="GO:0032580">
    <property type="term" value="C:Golgi cisterna membrane"/>
    <property type="evidence" value="ECO:0007669"/>
    <property type="project" value="UniProtKB-SubCell"/>
</dbReference>
<feature type="domain" description="Fucosyltransferase C-terminal" evidence="12">
    <location>
        <begin position="223"/>
        <end position="413"/>
    </location>
</feature>
<feature type="domain" description="Fucosyltransferase N-terminal" evidence="13">
    <location>
        <begin position="89"/>
        <end position="165"/>
    </location>
</feature>
<keyword evidence="9" id="KW-0325">Glycoprotein</keyword>
<dbReference type="InterPro" id="IPR031481">
    <property type="entry name" value="Glyco_tran_10_N"/>
</dbReference>
<evidence type="ECO:0000259" key="12">
    <source>
        <dbReference type="Pfam" id="PF00852"/>
    </source>
</evidence>
<evidence type="ECO:0000256" key="2">
    <source>
        <dbReference type="ARBA" id="ARBA00008919"/>
    </source>
</evidence>